<proteinExistence type="predicted"/>
<comment type="caution">
    <text evidence="1">The sequence shown here is derived from an EMBL/GenBank/DDBJ whole genome shotgun (WGS) entry which is preliminary data.</text>
</comment>
<reference evidence="1 2" key="1">
    <citation type="journal article" date="2024" name="BMC Genomics">
        <title>De novo assembly and annotation of Popillia japonica's genome with initial clues to its potential as an invasive pest.</title>
        <authorList>
            <person name="Cucini C."/>
            <person name="Boschi S."/>
            <person name="Funari R."/>
            <person name="Cardaioli E."/>
            <person name="Iannotti N."/>
            <person name="Marturano G."/>
            <person name="Paoli F."/>
            <person name="Bruttini M."/>
            <person name="Carapelli A."/>
            <person name="Frati F."/>
            <person name="Nardi F."/>
        </authorList>
    </citation>
    <scope>NUCLEOTIDE SEQUENCE [LARGE SCALE GENOMIC DNA]</scope>
    <source>
        <strain evidence="1">DMR45628</strain>
    </source>
</reference>
<dbReference type="EMBL" id="JASPKY010000336">
    <property type="protein sequence ID" value="KAK9708111.1"/>
    <property type="molecule type" value="Genomic_DNA"/>
</dbReference>
<organism evidence="1 2">
    <name type="scientific">Popillia japonica</name>
    <name type="common">Japanese beetle</name>
    <dbReference type="NCBI Taxonomy" id="7064"/>
    <lineage>
        <taxon>Eukaryota</taxon>
        <taxon>Metazoa</taxon>
        <taxon>Ecdysozoa</taxon>
        <taxon>Arthropoda</taxon>
        <taxon>Hexapoda</taxon>
        <taxon>Insecta</taxon>
        <taxon>Pterygota</taxon>
        <taxon>Neoptera</taxon>
        <taxon>Endopterygota</taxon>
        <taxon>Coleoptera</taxon>
        <taxon>Polyphaga</taxon>
        <taxon>Scarabaeiformia</taxon>
        <taxon>Scarabaeidae</taxon>
        <taxon>Rutelinae</taxon>
        <taxon>Popillia</taxon>
    </lineage>
</organism>
<gene>
    <name evidence="1" type="ORF">QE152_g27422</name>
</gene>
<name>A0AAW1JSF2_POPJA</name>
<evidence type="ECO:0000313" key="2">
    <source>
        <dbReference type="Proteomes" id="UP001458880"/>
    </source>
</evidence>
<sequence>MVRKILLFLDGPHSIPALTHKAAYSPTLAPFANFNKIIVLRGRESVRESGCRWYGWGTIASVSARLWHDGALSLPLMRWNEKLTDETEKRKSVKRPGRPLT</sequence>
<keyword evidence="2" id="KW-1185">Reference proteome</keyword>
<dbReference type="AlphaFoldDB" id="A0AAW1JSF2"/>
<accession>A0AAW1JSF2</accession>
<protein>
    <submittedName>
        <fullName evidence="1">Uncharacterized protein</fullName>
    </submittedName>
</protein>
<evidence type="ECO:0000313" key="1">
    <source>
        <dbReference type="EMBL" id="KAK9708111.1"/>
    </source>
</evidence>
<dbReference type="Proteomes" id="UP001458880">
    <property type="component" value="Unassembled WGS sequence"/>
</dbReference>